<evidence type="ECO:0000313" key="3">
    <source>
        <dbReference type="EMBL" id="KAL0126619.1"/>
    </source>
</evidence>
<feature type="compositionally biased region" description="Basic and acidic residues" evidence="1">
    <location>
        <begin position="45"/>
        <end position="79"/>
    </location>
</feature>
<feature type="domain" description="Complementary sex determination N-terminal" evidence="2">
    <location>
        <begin position="35"/>
        <end position="175"/>
    </location>
</feature>
<evidence type="ECO:0000313" key="4">
    <source>
        <dbReference type="Proteomes" id="UP001430953"/>
    </source>
</evidence>
<comment type="caution">
    <text evidence="3">The sequence shown here is derived from an EMBL/GenBank/DDBJ whole genome shotgun (WGS) entry which is preliminary data.</text>
</comment>
<feature type="compositionally biased region" description="Polar residues" evidence="1">
    <location>
        <begin position="117"/>
        <end position="129"/>
    </location>
</feature>
<dbReference type="Proteomes" id="UP001430953">
    <property type="component" value="Unassembled WGS sequence"/>
</dbReference>
<dbReference type="Pfam" id="PF12278">
    <property type="entry name" value="SDP_N"/>
    <property type="match status" value="1"/>
</dbReference>
<feature type="compositionally biased region" description="Basic and acidic residues" evidence="1">
    <location>
        <begin position="249"/>
        <end position="270"/>
    </location>
</feature>
<feature type="region of interest" description="Disordered" evidence="1">
    <location>
        <begin position="1"/>
        <end position="129"/>
    </location>
</feature>
<sequence>MNAENSNLQDDEASKSTSNADHNNAILHSINMEKKQRRRRVWQRQQEREKEHEKLKREKIEEYERKRALTLKYAHEKSSRHSQSKSGSESPAHLQYRGRSASTTSKSSSLHEKLDRPSTSGTVPQFTGPQNAEIDIAELRRIKVDIHRNIPAKEPVVTELQRDILNPDDVIIKRRAGEGSKPIFDREDIKKVIYKTDDIRKRCTVVAIDKEHSASAIKSHTSNRRSLSSNPIRNEFYSVDHSIPHSSRHRADFNRQDSKTEIRDIYKHER</sequence>
<protein>
    <recommendedName>
        <fullName evidence="2">Complementary sex determination N-terminal domain-containing protein</fullName>
    </recommendedName>
</protein>
<dbReference type="InterPro" id="IPR022063">
    <property type="entry name" value="Sex_determin_N"/>
</dbReference>
<keyword evidence="4" id="KW-1185">Reference proteome</keyword>
<organism evidence="3 4">
    <name type="scientific">Cardiocondyla obscurior</name>
    <dbReference type="NCBI Taxonomy" id="286306"/>
    <lineage>
        <taxon>Eukaryota</taxon>
        <taxon>Metazoa</taxon>
        <taxon>Ecdysozoa</taxon>
        <taxon>Arthropoda</taxon>
        <taxon>Hexapoda</taxon>
        <taxon>Insecta</taxon>
        <taxon>Pterygota</taxon>
        <taxon>Neoptera</taxon>
        <taxon>Endopterygota</taxon>
        <taxon>Hymenoptera</taxon>
        <taxon>Apocrita</taxon>
        <taxon>Aculeata</taxon>
        <taxon>Formicoidea</taxon>
        <taxon>Formicidae</taxon>
        <taxon>Myrmicinae</taxon>
        <taxon>Cardiocondyla</taxon>
    </lineage>
</organism>
<name>A0AAW2GHK2_9HYME</name>
<dbReference type="AlphaFoldDB" id="A0AAW2GHK2"/>
<feature type="region of interest" description="Disordered" evidence="1">
    <location>
        <begin position="239"/>
        <end position="270"/>
    </location>
</feature>
<reference evidence="3 4" key="1">
    <citation type="submission" date="2023-03" db="EMBL/GenBank/DDBJ databases">
        <title>High recombination rates correlate with genetic variation in Cardiocondyla obscurior ants.</title>
        <authorList>
            <person name="Errbii M."/>
        </authorList>
    </citation>
    <scope>NUCLEOTIDE SEQUENCE [LARGE SCALE GENOMIC DNA]</scope>
    <source>
        <strain evidence="3">Alpha-2009</strain>
        <tissue evidence="3">Whole body</tissue>
    </source>
</reference>
<dbReference type="EMBL" id="JADYXP020000004">
    <property type="protein sequence ID" value="KAL0126619.1"/>
    <property type="molecule type" value="Genomic_DNA"/>
</dbReference>
<gene>
    <name evidence="3" type="ORF">PUN28_005169</name>
</gene>
<evidence type="ECO:0000256" key="1">
    <source>
        <dbReference type="SAM" id="MobiDB-lite"/>
    </source>
</evidence>
<accession>A0AAW2GHK2</accession>
<proteinExistence type="predicted"/>
<evidence type="ECO:0000259" key="2">
    <source>
        <dbReference type="Pfam" id="PF12278"/>
    </source>
</evidence>